<dbReference type="SUPFAM" id="SSF46785">
    <property type="entry name" value="Winged helix' DNA-binding domain"/>
    <property type="match status" value="1"/>
</dbReference>
<dbReference type="RefSeq" id="WP_267656153.1">
    <property type="nucleotide sequence ID" value="NZ_JAOVZR010000001.1"/>
</dbReference>
<evidence type="ECO:0000256" key="2">
    <source>
        <dbReference type="ARBA" id="ARBA00023125"/>
    </source>
</evidence>
<evidence type="ECO:0000256" key="1">
    <source>
        <dbReference type="ARBA" id="ARBA00023015"/>
    </source>
</evidence>
<sequence length="114" mass="12606">METHCLEHHSKEAAKLLAVMGNQKRMMILCNLTRGEMQVGSLAERVGLSQSALSQHLAKLRNQHLVQTRRESQTIFYSIKSDSVCKMLQTLTSIYCAGSAANDEQTISKIAANA</sequence>
<reference evidence="5" key="1">
    <citation type="submission" date="2022-10" db="EMBL/GenBank/DDBJ databases">
        <title>Hoeflea sp. G2-23, isolated from marine algae.</title>
        <authorList>
            <person name="Kristyanto S."/>
            <person name="Kim J.M."/>
            <person name="Jeon C.O."/>
        </authorList>
    </citation>
    <scope>NUCLEOTIDE SEQUENCE</scope>
    <source>
        <strain evidence="5">G2-23</strain>
    </source>
</reference>
<dbReference type="NCBIfam" id="NF033788">
    <property type="entry name" value="HTH_metalloreg"/>
    <property type="match status" value="1"/>
</dbReference>
<dbReference type="PRINTS" id="PR00778">
    <property type="entry name" value="HTHARSR"/>
</dbReference>
<evidence type="ECO:0000313" key="5">
    <source>
        <dbReference type="EMBL" id="MCY0148101.1"/>
    </source>
</evidence>
<dbReference type="PANTHER" id="PTHR43132:SF2">
    <property type="entry name" value="ARSENICAL RESISTANCE OPERON REPRESSOR ARSR-RELATED"/>
    <property type="match status" value="1"/>
</dbReference>
<accession>A0ABT3ZA23</accession>
<keyword evidence="1" id="KW-0805">Transcription regulation</keyword>
<dbReference type="CDD" id="cd00090">
    <property type="entry name" value="HTH_ARSR"/>
    <property type="match status" value="1"/>
</dbReference>
<feature type="domain" description="HTH arsR-type" evidence="4">
    <location>
        <begin position="6"/>
        <end position="99"/>
    </location>
</feature>
<organism evidence="5 6">
    <name type="scientific">Hoeflea algicola</name>
    <dbReference type="NCBI Taxonomy" id="2983763"/>
    <lineage>
        <taxon>Bacteria</taxon>
        <taxon>Pseudomonadati</taxon>
        <taxon>Pseudomonadota</taxon>
        <taxon>Alphaproteobacteria</taxon>
        <taxon>Hyphomicrobiales</taxon>
        <taxon>Rhizobiaceae</taxon>
        <taxon>Hoeflea</taxon>
    </lineage>
</organism>
<dbReference type="InterPro" id="IPR036390">
    <property type="entry name" value="WH_DNA-bd_sf"/>
</dbReference>
<dbReference type="Pfam" id="PF01022">
    <property type="entry name" value="HTH_5"/>
    <property type="match status" value="1"/>
</dbReference>
<dbReference type="Proteomes" id="UP001073227">
    <property type="component" value="Unassembled WGS sequence"/>
</dbReference>
<protein>
    <submittedName>
        <fullName evidence="5">Metalloregulator ArsR/SmtB family transcription factor</fullName>
    </submittedName>
</protein>
<proteinExistence type="predicted"/>
<dbReference type="SMART" id="SM00418">
    <property type="entry name" value="HTH_ARSR"/>
    <property type="match status" value="1"/>
</dbReference>
<dbReference type="InterPro" id="IPR051011">
    <property type="entry name" value="Metal_resp_trans_reg"/>
</dbReference>
<dbReference type="PROSITE" id="PS50987">
    <property type="entry name" value="HTH_ARSR_2"/>
    <property type="match status" value="1"/>
</dbReference>
<evidence type="ECO:0000256" key="3">
    <source>
        <dbReference type="ARBA" id="ARBA00023163"/>
    </source>
</evidence>
<evidence type="ECO:0000313" key="6">
    <source>
        <dbReference type="Proteomes" id="UP001073227"/>
    </source>
</evidence>
<evidence type="ECO:0000259" key="4">
    <source>
        <dbReference type="PROSITE" id="PS50987"/>
    </source>
</evidence>
<keyword evidence="2" id="KW-0238">DNA-binding</keyword>
<dbReference type="InterPro" id="IPR036388">
    <property type="entry name" value="WH-like_DNA-bd_sf"/>
</dbReference>
<dbReference type="EMBL" id="JAOVZR010000001">
    <property type="protein sequence ID" value="MCY0148101.1"/>
    <property type="molecule type" value="Genomic_DNA"/>
</dbReference>
<dbReference type="PANTHER" id="PTHR43132">
    <property type="entry name" value="ARSENICAL RESISTANCE OPERON REPRESSOR ARSR-RELATED"/>
    <property type="match status" value="1"/>
</dbReference>
<name>A0ABT3ZA23_9HYPH</name>
<keyword evidence="6" id="KW-1185">Reference proteome</keyword>
<gene>
    <name evidence="5" type="ORF">OEG84_10360</name>
</gene>
<dbReference type="Gene3D" id="1.10.10.10">
    <property type="entry name" value="Winged helix-like DNA-binding domain superfamily/Winged helix DNA-binding domain"/>
    <property type="match status" value="1"/>
</dbReference>
<dbReference type="InterPro" id="IPR011991">
    <property type="entry name" value="ArsR-like_HTH"/>
</dbReference>
<dbReference type="InterPro" id="IPR001845">
    <property type="entry name" value="HTH_ArsR_DNA-bd_dom"/>
</dbReference>
<comment type="caution">
    <text evidence="5">The sequence shown here is derived from an EMBL/GenBank/DDBJ whole genome shotgun (WGS) entry which is preliminary data.</text>
</comment>
<keyword evidence="3" id="KW-0804">Transcription</keyword>